<dbReference type="InterPro" id="IPR036034">
    <property type="entry name" value="PDZ_sf"/>
</dbReference>
<dbReference type="SUPFAM" id="SSF50156">
    <property type="entry name" value="PDZ domain-like"/>
    <property type="match status" value="1"/>
</dbReference>
<name>A0A830HLZ0_9CHLO</name>
<keyword evidence="2" id="KW-0645">Protease</keyword>
<dbReference type="InterPro" id="IPR009003">
    <property type="entry name" value="Peptidase_S1_PA"/>
</dbReference>
<comment type="caution">
    <text evidence="7">The sequence shown here is derived from an EMBL/GenBank/DDBJ whole genome shotgun (WGS) entry which is preliminary data.</text>
</comment>
<dbReference type="EMBL" id="BNJQ01000013">
    <property type="protein sequence ID" value="GHP06591.1"/>
    <property type="molecule type" value="Genomic_DNA"/>
</dbReference>
<dbReference type="SUPFAM" id="SSF50494">
    <property type="entry name" value="Trypsin-like serine proteases"/>
    <property type="match status" value="1"/>
</dbReference>
<keyword evidence="8" id="KW-1185">Reference proteome</keyword>
<dbReference type="InterPro" id="IPR029000">
    <property type="entry name" value="Cyclophilin-like_dom_sf"/>
</dbReference>
<feature type="chain" id="PRO_5032280907" description="PDZ domain-containing protein" evidence="4">
    <location>
        <begin position="26"/>
        <end position="637"/>
    </location>
</feature>
<evidence type="ECO:0000259" key="5">
    <source>
        <dbReference type="PROSITE" id="PS50072"/>
    </source>
</evidence>
<dbReference type="GO" id="GO:0004252">
    <property type="term" value="F:serine-type endopeptidase activity"/>
    <property type="evidence" value="ECO:0007669"/>
    <property type="project" value="InterPro"/>
</dbReference>
<comment type="similarity">
    <text evidence="1">Belongs to the peptidase S1C family.</text>
</comment>
<evidence type="ECO:0000256" key="2">
    <source>
        <dbReference type="ARBA" id="ARBA00022670"/>
    </source>
</evidence>
<evidence type="ECO:0000256" key="3">
    <source>
        <dbReference type="ARBA" id="ARBA00022801"/>
    </source>
</evidence>
<feature type="signal peptide" evidence="4">
    <location>
        <begin position="1"/>
        <end position="25"/>
    </location>
</feature>
<protein>
    <recommendedName>
        <fullName evidence="9">PDZ domain-containing protein</fullName>
    </recommendedName>
</protein>
<dbReference type="PROSITE" id="PS50072">
    <property type="entry name" value="CSA_PPIASE_2"/>
    <property type="match status" value="1"/>
</dbReference>
<evidence type="ECO:0000256" key="1">
    <source>
        <dbReference type="ARBA" id="ARBA00010541"/>
    </source>
</evidence>
<keyword evidence="4" id="KW-0732">Signal</keyword>
<dbReference type="Proteomes" id="UP000660262">
    <property type="component" value="Unassembled WGS sequence"/>
</dbReference>
<dbReference type="Gene3D" id="2.40.10.120">
    <property type="match status" value="1"/>
</dbReference>
<evidence type="ECO:0000256" key="4">
    <source>
        <dbReference type="SAM" id="SignalP"/>
    </source>
</evidence>
<dbReference type="InterPro" id="IPR002130">
    <property type="entry name" value="Cyclophilin-type_PPIase_dom"/>
</dbReference>
<dbReference type="PANTHER" id="PTHR22939">
    <property type="entry name" value="SERINE PROTEASE FAMILY S1C HTRA-RELATED"/>
    <property type="match status" value="1"/>
</dbReference>
<dbReference type="InterPro" id="IPR001940">
    <property type="entry name" value="Peptidase_S1C"/>
</dbReference>
<dbReference type="Pfam" id="PF13180">
    <property type="entry name" value="PDZ_2"/>
    <property type="match status" value="1"/>
</dbReference>
<dbReference type="PRINTS" id="PR00834">
    <property type="entry name" value="PROTEASES2C"/>
</dbReference>
<dbReference type="PANTHER" id="PTHR22939:SF129">
    <property type="entry name" value="SERINE PROTEASE HTRA2, MITOCHONDRIAL"/>
    <property type="match status" value="1"/>
</dbReference>
<evidence type="ECO:0000313" key="8">
    <source>
        <dbReference type="Proteomes" id="UP000660262"/>
    </source>
</evidence>
<dbReference type="Gene3D" id="2.40.100.10">
    <property type="entry name" value="Cyclophilin-like"/>
    <property type="match status" value="1"/>
</dbReference>
<evidence type="ECO:0000259" key="6">
    <source>
        <dbReference type="PROSITE" id="PS50106"/>
    </source>
</evidence>
<accession>A0A830HLZ0</accession>
<dbReference type="GO" id="GO:0003755">
    <property type="term" value="F:peptidyl-prolyl cis-trans isomerase activity"/>
    <property type="evidence" value="ECO:0007669"/>
    <property type="project" value="InterPro"/>
</dbReference>
<dbReference type="Gene3D" id="2.30.42.10">
    <property type="match status" value="1"/>
</dbReference>
<organism evidence="7 8">
    <name type="scientific">Pycnococcus provasolii</name>
    <dbReference type="NCBI Taxonomy" id="41880"/>
    <lineage>
        <taxon>Eukaryota</taxon>
        <taxon>Viridiplantae</taxon>
        <taxon>Chlorophyta</taxon>
        <taxon>Pseudoscourfieldiophyceae</taxon>
        <taxon>Pseudoscourfieldiales</taxon>
        <taxon>Pycnococcaceae</taxon>
        <taxon>Pycnococcus</taxon>
    </lineage>
</organism>
<evidence type="ECO:0008006" key="9">
    <source>
        <dbReference type="Google" id="ProtNLM"/>
    </source>
</evidence>
<gene>
    <name evidence="7" type="ORF">PPROV_000533600</name>
</gene>
<sequence length="637" mass="67461">MSMSSGRLVLDTSLGAISLALLSAAAPLTVNHIKSLVSANLYDNCCFYRSDFVIQCGLQTPDGRSVPNPYDDLSVNESQSPANKAVGNKRGTAAVAHWDVPDCGNSEFFINLSDNMHLNDAYGGYCVFAQIQEEDNESWETVDRIANVIKNDPQQRPRIHHIQVLLVSATILNQVNSSSAQLCGGVAAAIAAALASYATALSSQVIMPLGGAEAAASTRNVASASASTSSPISSASSLGELLEVPPSSQHTHNRGKKSRNFVQAAAKRVGPAVVRLDTELNSPAQDRNRGAGNPPAFFSRGIQPWQYHASFDPDNRGQGSGFVWDARKGLVVTNNHVVAGASRVRVSFTNGARYDGTIVGADEAADLALVRITLEDSDGSAQRFKEDFVGARLPSVKLGDSNSLGVGDWVIAVGNPFGLDNTFTLGIISNLRRSSAEVGIPDKRVEFLQTDCAINPGNSGGPLLNAAGEVVGINTAIHADAEGIGFAIPINRALRVLNDLSEGRQPTHAWLGIQMVTLTPAMSREFNSLANASGVLPLTYGALVVSVAPNGPAARAGVRIGDVIAYADGAPVPTMARLQELVEEAPVGHPMRLTIFRYQFKPALWQRILGKPAIPPPVKSEEVEVLMGDLRDASSFW</sequence>
<reference evidence="7" key="1">
    <citation type="submission" date="2020-10" db="EMBL/GenBank/DDBJ databases">
        <title>Unveiling of a novel bifunctional photoreceptor, Dualchrome1, isolated from a cosmopolitan green alga.</title>
        <authorList>
            <person name="Suzuki S."/>
            <person name="Kawachi M."/>
        </authorList>
    </citation>
    <scope>NUCLEOTIDE SEQUENCE</scope>
    <source>
        <strain evidence="7">NIES 2893</strain>
    </source>
</reference>
<dbReference type="Pfam" id="PF13365">
    <property type="entry name" value="Trypsin_2"/>
    <property type="match status" value="1"/>
</dbReference>
<feature type="domain" description="PDZ" evidence="6">
    <location>
        <begin position="497"/>
        <end position="599"/>
    </location>
</feature>
<dbReference type="Pfam" id="PF00160">
    <property type="entry name" value="Pro_isomerase"/>
    <property type="match status" value="1"/>
</dbReference>
<dbReference type="AlphaFoldDB" id="A0A830HLZ0"/>
<dbReference type="SUPFAM" id="SSF50891">
    <property type="entry name" value="Cyclophilin-like"/>
    <property type="match status" value="1"/>
</dbReference>
<keyword evidence="3" id="KW-0378">Hydrolase</keyword>
<dbReference type="PROSITE" id="PS50106">
    <property type="entry name" value="PDZ"/>
    <property type="match status" value="1"/>
</dbReference>
<dbReference type="OrthoDB" id="4217619at2759"/>
<feature type="domain" description="PPIase cyclophilin-type" evidence="5">
    <location>
        <begin position="11"/>
        <end position="157"/>
    </location>
</feature>
<dbReference type="GO" id="GO:0006508">
    <property type="term" value="P:proteolysis"/>
    <property type="evidence" value="ECO:0007669"/>
    <property type="project" value="UniProtKB-KW"/>
</dbReference>
<evidence type="ECO:0000313" key="7">
    <source>
        <dbReference type="EMBL" id="GHP06591.1"/>
    </source>
</evidence>
<dbReference type="InterPro" id="IPR001478">
    <property type="entry name" value="PDZ"/>
</dbReference>
<proteinExistence type="inferred from homology"/>
<dbReference type="SMART" id="SM00228">
    <property type="entry name" value="PDZ"/>
    <property type="match status" value="1"/>
</dbReference>